<sequence>MSGALEIRHGTVSIGRMACTHAEYAYIGEIITPLATSAPSLVAVQYARSTNGAAPPPFLEVSLPEGHMKREMLSRLAGRGEPEDFALLRAVGGNMIGLIQVTDSSAIAQPKIDGLQLGITQTLQMEERGLVDLAFDVRGDWPGVSGGFIKFFVTSPAASPSERNRHWIVKLADGDRPGLCAVEHFGMYAARVMGLEVPETIVSNEFSRYMIERFDLDSRGEQLGFVDMCAISGLPARDKYASSAERIVRMLEAACDSTTIASKLDTFFAQYLLATVIRNGDAHLKNFGLLYGKAHPTAISPVYDMLSMAVYAPKRNDGDAGDGMALTLNGTKRWPSRAMLDDLARRCGMSPSRQLLWEDRMQCALVRVGVAAAMATIDNAVDDGTRAAIGRMLELWAFGVCPYSAAAAKEVVRCSALALS</sequence>
<evidence type="ECO:0000259" key="4">
    <source>
        <dbReference type="Pfam" id="PF07804"/>
    </source>
</evidence>
<evidence type="ECO:0000313" key="6">
    <source>
        <dbReference type="EMBL" id="MDH2052327.1"/>
    </source>
</evidence>
<accession>A0AA42WEA4</accession>
<comment type="similarity">
    <text evidence="1">Belongs to the HipA Ser/Thr kinase family.</text>
</comment>
<keyword evidence="3" id="KW-0418">Kinase</keyword>
<reference evidence="6" key="1">
    <citation type="submission" date="2022-09" db="EMBL/GenBank/DDBJ databases">
        <title>Intensive care unit water sources are persistently colonized with multi-drug resistant bacteria and are the site of extensive horizontal gene transfer of antibiotic resistance genes.</title>
        <authorList>
            <person name="Diorio-Toth L."/>
        </authorList>
    </citation>
    <scope>NUCLEOTIDE SEQUENCE</scope>
    <source>
        <strain evidence="6">GD03676</strain>
    </source>
</reference>
<evidence type="ECO:0000313" key="7">
    <source>
        <dbReference type="Proteomes" id="UP001161276"/>
    </source>
</evidence>
<feature type="domain" description="HipA N-terminal subdomain 1" evidence="5">
    <location>
        <begin position="24"/>
        <end position="101"/>
    </location>
</feature>
<dbReference type="AlphaFoldDB" id="A0AA42WEA4"/>
<dbReference type="GO" id="GO:0005829">
    <property type="term" value="C:cytosol"/>
    <property type="evidence" value="ECO:0007669"/>
    <property type="project" value="TreeGrafter"/>
</dbReference>
<comment type="caution">
    <text evidence="6">The sequence shown here is derived from an EMBL/GenBank/DDBJ whole genome shotgun (WGS) entry which is preliminary data.</text>
</comment>
<dbReference type="Gene3D" id="1.10.1070.20">
    <property type="match status" value="1"/>
</dbReference>
<dbReference type="Proteomes" id="UP001161276">
    <property type="component" value="Unassembled WGS sequence"/>
</dbReference>
<dbReference type="InterPro" id="IPR017508">
    <property type="entry name" value="HipA_N1"/>
</dbReference>
<dbReference type="InterPro" id="IPR012893">
    <property type="entry name" value="HipA-like_C"/>
</dbReference>
<keyword evidence="2" id="KW-0808">Transferase</keyword>
<proteinExistence type="inferred from homology"/>
<evidence type="ECO:0000259" key="5">
    <source>
        <dbReference type="Pfam" id="PF13657"/>
    </source>
</evidence>
<dbReference type="RefSeq" id="WP_280027822.1">
    <property type="nucleotide sequence ID" value="NZ_JAOCKG010000007.1"/>
</dbReference>
<gene>
    <name evidence="6" type="ORF">N5K24_18110</name>
</gene>
<dbReference type="InterPro" id="IPR052028">
    <property type="entry name" value="HipA_Ser/Thr_kinase"/>
</dbReference>
<evidence type="ECO:0000256" key="2">
    <source>
        <dbReference type="ARBA" id="ARBA00022679"/>
    </source>
</evidence>
<dbReference type="EMBL" id="JAOCKG010000007">
    <property type="protein sequence ID" value="MDH2052327.1"/>
    <property type="molecule type" value="Genomic_DNA"/>
</dbReference>
<dbReference type="Pfam" id="PF13657">
    <property type="entry name" value="Couple_hipA"/>
    <property type="match status" value="1"/>
</dbReference>
<organism evidence="6 7">
    <name type="scientific">Achromobacter marplatensis</name>
    <dbReference type="NCBI Taxonomy" id="470868"/>
    <lineage>
        <taxon>Bacteria</taxon>
        <taxon>Pseudomonadati</taxon>
        <taxon>Pseudomonadota</taxon>
        <taxon>Betaproteobacteria</taxon>
        <taxon>Burkholderiales</taxon>
        <taxon>Alcaligenaceae</taxon>
        <taxon>Achromobacter</taxon>
    </lineage>
</organism>
<dbReference type="PANTHER" id="PTHR37419">
    <property type="entry name" value="SERINE/THREONINE-PROTEIN KINASE TOXIN HIPA"/>
    <property type="match status" value="1"/>
</dbReference>
<name>A0AA42WEA4_9BURK</name>
<evidence type="ECO:0000256" key="1">
    <source>
        <dbReference type="ARBA" id="ARBA00010164"/>
    </source>
</evidence>
<protein>
    <submittedName>
        <fullName evidence="6">Type II toxin-antitoxin system HipA family toxin</fullName>
    </submittedName>
</protein>
<feature type="domain" description="HipA-like C-terminal" evidence="4">
    <location>
        <begin position="160"/>
        <end position="352"/>
    </location>
</feature>
<dbReference type="PANTHER" id="PTHR37419:SF1">
    <property type="entry name" value="SERINE_THREONINE-PROTEIN KINASE TOXIN HIPA"/>
    <property type="match status" value="1"/>
</dbReference>
<evidence type="ECO:0000256" key="3">
    <source>
        <dbReference type="ARBA" id="ARBA00022777"/>
    </source>
</evidence>
<dbReference type="GO" id="GO:0004674">
    <property type="term" value="F:protein serine/threonine kinase activity"/>
    <property type="evidence" value="ECO:0007669"/>
    <property type="project" value="TreeGrafter"/>
</dbReference>
<dbReference type="Pfam" id="PF07804">
    <property type="entry name" value="HipA_C"/>
    <property type="match status" value="1"/>
</dbReference>